<comment type="caution">
    <text evidence="2">The sequence shown here is derived from an EMBL/GenBank/DDBJ whole genome shotgun (WGS) entry which is preliminary data.</text>
</comment>
<dbReference type="EMBL" id="QXQA01000010">
    <property type="protein sequence ID" value="RIX51426.1"/>
    <property type="molecule type" value="Genomic_DNA"/>
</dbReference>
<dbReference type="SUPFAM" id="SSF54427">
    <property type="entry name" value="NTF2-like"/>
    <property type="match status" value="1"/>
</dbReference>
<dbReference type="InterPro" id="IPR037401">
    <property type="entry name" value="SnoaL-like"/>
</dbReference>
<dbReference type="AlphaFoldDB" id="A0A3A1UUG9"/>
<gene>
    <name evidence="2" type="ORF">D3P08_16020</name>
</gene>
<sequence>MAAVDENLEIIKSYIEAYNCFDTEGMAKLLHEEVIFRNFMNGEMNTETKGIKEFRQLAEQSASLFSSRRQTVTSTRAIDSKVEVEIEYEAVIAHDLPNGLKSGDKLQLKGKSLFEIREGKLSLIEDYS</sequence>
<keyword evidence="3" id="KW-1185">Reference proteome</keyword>
<dbReference type="Proteomes" id="UP000266482">
    <property type="component" value="Unassembled WGS sequence"/>
</dbReference>
<dbReference type="OrthoDB" id="582835at2"/>
<dbReference type="InterPro" id="IPR032710">
    <property type="entry name" value="NTF2-like_dom_sf"/>
</dbReference>
<protein>
    <submittedName>
        <fullName evidence="2">Nuclear transport factor 2 family protein</fullName>
    </submittedName>
</protein>
<evidence type="ECO:0000313" key="3">
    <source>
        <dbReference type="Proteomes" id="UP000266482"/>
    </source>
</evidence>
<dbReference type="RefSeq" id="WP_119600719.1">
    <property type="nucleotide sequence ID" value="NZ_QXQA01000010.1"/>
</dbReference>
<evidence type="ECO:0000259" key="1">
    <source>
        <dbReference type="Pfam" id="PF12680"/>
    </source>
</evidence>
<feature type="domain" description="SnoaL-like" evidence="1">
    <location>
        <begin position="12"/>
        <end position="121"/>
    </location>
</feature>
<dbReference type="Gene3D" id="3.10.450.50">
    <property type="match status" value="1"/>
</dbReference>
<organism evidence="2 3">
    <name type="scientific">Paenibacillus nanensis</name>
    <dbReference type="NCBI Taxonomy" id="393251"/>
    <lineage>
        <taxon>Bacteria</taxon>
        <taxon>Bacillati</taxon>
        <taxon>Bacillota</taxon>
        <taxon>Bacilli</taxon>
        <taxon>Bacillales</taxon>
        <taxon>Paenibacillaceae</taxon>
        <taxon>Paenibacillus</taxon>
    </lineage>
</organism>
<name>A0A3A1UUG9_9BACL</name>
<evidence type="ECO:0000313" key="2">
    <source>
        <dbReference type="EMBL" id="RIX51426.1"/>
    </source>
</evidence>
<dbReference type="Pfam" id="PF12680">
    <property type="entry name" value="SnoaL_2"/>
    <property type="match status" value="1"/>
</dbReference>
<accession>A0A3A1UUG9</accession>
<proteinExistence type="predicted"/>
<reference evidence="2 3" key="1">
    <citation type="submission" date="2018-09" db="EMBL/GenBank/DDBJ databases">
        <title>Paenibacillus aracenensis nov. sp. isolated from a cave in southern Spain.</title>
        <authorList>
            <person name="Jurado V."/>
            <person name="Gutierrez-Patricio S."/>
            <person name="Gonzalez-Pimentel J.L."/>
            <person name="Miller A.Z."/>
            <person name="Laiz L."/>
            <person name="Saiz-Jimenez C."/>
        </authorList>
    </citation>
    <scope>NUCLEOTIDE SEQUENCE [LARGE SCALE GENOMIC DNA]</scope>
    <source>
        <strain evidence="2 3">DSM 22867</strain>
    </source>
</reference>